<comment type="caution">
    <text evidence="3">The sequence shown here is derived from an EMBL/GenBank/DDBJ whole genome shotgun (WGS) entry which is preliminary data.</text>
</comment>
<reference evidence="4" key="2">
    <citation type="submission" date="2016-11" db="EMBL/GenBank/DDBJ databases">
        <authorList>
            <person name="Jaros S."/>
            <person name="Januszkiewicz K."/>
            <person name="Wedrychowicz H."/>
        </authorList>
    </citation>
    <scope>NUCLEOTIDE SEQUENCE [LARGE SCALE GENOMIC DNA]</scope>
    <source>
        <strain evidence="4">DSM 4029</strain>
    </source>
</reference>
<dbReference type="Proteomes" id="UP001205063">
    <property type="component" value="Unassembled WGS sequence"/>
</dbReference>
<accession>A0AAQ1RUL0</accession>
<dbReference type="Proteomes" id="UP000474718">
    <property type="component" value="Unassembled WGS sequence"/>
</dbReference>
<dbReference type="Proteomes" id="UP000184089">
    <property type="component" value="Unassembled WGS sequence"/>
</dbReference>
<evidence type="ECO:0000313" key="2">
    <source>
        <dbReference type="EMBL" id="MZL70903.1"/>
    </source>
</evidence>
<dbReference type="AlphaFoldDB" id="A0AAQ1RUL0"/>
<name>A0AAQ1RUL0_9FIRM</name>
<proteinExistence type="predicted"/>
<evidence type="ECO:0000313" key="3">
    <source>
        <dbReference type="EMBL" id="SHF61064.1"/>
    </source>
</evidence>
<organism evidence="3 4">
    <name type="scientific">Bittarella massiliensis</name>
    <name type="common">ex Durand et al. 2017</name>
    <dbReference type="NCBI Taxonomy" id="1720313"/>
    <lineage>
        <taxon>Bacteria</taxon>
        <taxon>Bacillati</taxon>
        <taxon>Bacillota</taxon>
        <taxon>Clostridia</taxon>
        <taxon>Eubacteriales</taxon>
        <taxon>Oscillospiraceae</taxon>
        <taxon>Bittarella (ex Durand et al. 2017)</taxon>
    </lineage>
</organism>
<reference evidence="3" key="1">
    <citation type="submission" date="2016-11" db="EMBL/GenBank/DDBJ databases">
        <authorList>
            <person name="Varghese N."/>
            <person name="Submissions S."/>
        </authorList>
    </citation>
    <scope>NUCLEOTIDE SEQUENCE</scope>
    <source>
        <strain evidence="3">DSM 4029</strain>
    </source>
</reference>
<dbReference type="EMBL" id="JANGAB010000009">
    <property type="protein sequence ID" value="MCQ4950455.1"/>
    <property type="molecule type" value="Genomic_DNA"/>
</dbReference>
<gene>
    <name evidence="2" type="ORF">GT747_14270</name>
    <name evidence="1" type="ORF">NE646_12395</name>
    <name evidence="3" type="ORF">SAMN05444424_0054</name>
</gene>
<reference evidence="1" key="4">
    <citation type="submission" date="2022-06" db="EMBL/GenBank/DDBJ databases">
        <title>Isolation of gut microbiota from human fecal samples.</title>
        <authorList>
            <person name="Pamer E.G."/>
            <person name="Barat B."/>
            <person name="Waligurski E."/>
            <person name="Medina S."/>
            <person name="Paddock L."/>
            <person name="Mostad J."/>
        </authorList>
    </citation>
    <scope>NUCLEOTIDE SEQUENCE</scope>
    <source>
        <strain evidence="1">DFI.7.96</strain>
    </source>
</reference>
<evidence type="ECO:0000313" key="4">
    <source>
        <dbReference type="Proteomes" id="UP000184089"/>
    </source>
</evidence>
<dbReference type="EMBL" id="FQVY01000001">
    <property type="protein sequence ID" value="SHF61064.1"/>
    <property type="molecule type" value="Genomic_DNA"/>
</dbReference>
<keyword evidence="5" id="KW-1185">Reference proteome</keyword>
<dbReference type="InterPro" id="IPR019644">
    <property type="entry name" value="DUF2508"/>
</dbReference>
<evidence type="ECO:0000313" key="5">
    <source>
        <dbReference type="Proteomes" id="UP000474718"/>
    </source>
</evidence>
<protein>
    <submittedName>
        <fullName evidence="2">DUF2508 family protein</fullName>
    </submittedName>
    <submittedName>
        <fullName evidence="1">YaaL family protein</fullName>
    </submittedName>
</protein>
<reference evidence="2 5" key="3">
    <citation type="journal article" date="2019" name="Nat. Med.">
        <title>A library of human gut bacterial isolates paired with longitudinal multiomics data enables mechanistic microbiome research.</title>
        <authorList>
            <person name="Poyet M."/>
            <person name="Groussin M."/>
            <person name="Gibbons S.M."/>
            <person name="Avila-Pacheco J."/>
            <person name="Jiang X."/>
            <person name="Kearney S.M."/>
            <person name="Perrotta A.R."/>
            <person name="Berdy B."/>
            <person name="Zhao S."/>
            <person name="Lieberman T.D."/>
            <person name="Swanson P.K."/>
            <person name="Smith M."/>
            <person name="Roesemann S."/>
            <person name="Alexander J.E."/>
            <person name="Rich S.A."/>
            <person name="Livny J."/>
            <person name="Vlamakis H."/>
            <person name="Clish C."/>
            <person name="Bullock K."/>
            <person name="Deik A."/>
            <person name="Scott J."/>
            <person name="Pierce K.A."/>
            <person name="Xavier R.J."/>
            <person name="Alm E.J."/>
        </authorList>
    </citation>
    <scope>NUCLEOTIDE SEQUENCE [LARGE SCALE GENOMIC DNA]</scope>
    <source>
        <strain evidence="2 5">BIOML-A2</strain>
    </source>
</reference>
<dbReference type="Pfam" id="PF10704">
    <property type="entry name" value="DUF2508"/>
    <property type="match status" value="1"/>
</dbReference>
<sequence length="89" mass="9921">MEAIIKARASARDWLRRAKGEEQPSDLEQILGDIARTNDELAAAVNRFNFSCDDLLIDAAAFEMQALESRLAFLYRKAKEKGLHIGAQG</sequence>
<dbReference type="EMBL" id="WWVX01000012">
    <property type="protein sequence ID" value="MZL70903.1"/>
    <property type="molecule type" value="Genomic_DNA"/>
</dbReference>
<evidence type="ECO:0000313" key="1">
    <source>
        <dbReference type="EMBL" id="MCQ4950455.1"/>
    </source>
</evidence>
<dbReference type="RefSeq" id="WP_021659759.1">
    <property type="nucleotide sequence ID" value="NZ_FQVY01000001.1"/>
</dbReference>